<feature type="compositionally biased region" description="Basic and acidic residues" evidence="2">
    <location>
        <begin position="13"/>
        <end position="32"/>
    </location>
</feature>
<proteinExistence type="predicted"/>
<feature type="compositionally biased region" description="Polar residues" evidence="2">
    <location>
        <begin position="1"/>
        <end position="11"/>
    </location>
</feature>
<name>T1L0K8_TETUR</name>
<evidence type="ECO:0000256" key="1">
    <source>
        <dbReference type="SAM" id="Coils"/>
    </source>
</evidence>
<keyword evidence="4" id="KW-1185">Reference proteome</keyword>
<dbReference type="EnsemblMetazoa" id="tetur30g01070.1">
    <property type="protein sequence ID" value="tetur30g01070.1"/>
    <property type="gene ID" value="tetur30g01070"/>
</dbReference>
<keyword evidence="1" id="KW-0175">Coiled coil</keyword>
<reference evidence="4" key="1">
    <citation type="submission" date="2011-08" db="EMBL/GenBank/DDBJ databases">
        <authorList>
            <person name="Rombauts S."/>
        </authorList>
    </citation>
    <scope>NUCLEOTIDE SEQUENCE</scope>
    <source>
        <strain evidence="4">London</strain>
    </source>
</reference>
<sequence>MEDLNQSNLFSSEDPKDRCSEIHPQKKKQEFQVDIESQKVEKTTKKRKIDNWENMDDKERLNVIIGQVDNQIATFLLELYDNYEKAKVKFQQRNKEMAEIEGDLIRLEKEHDKLKDMNIKKMKRAEKLEEMIKIQEKLIKELEKELMCLDPSRHHQSSAVMNPQFIPNPKCETGASDSGTVNKSSDEKKALKRKMLEIASCKGYMMTTEAIKCPIFKCLYIRPAETVQLDRHLRVHHPDVLPPYPSVKPTLITIGSLNRQIEKWRNYVDLNPPLSKDAETK</sequence>
<organism evidence="3 4">
    <name type="scientific">Tetranychus urticae</name>
    <name type="common">Two-spotted spider mite</name>
    <dbReference type="NCBI Taxonomy" id="32264"/>
    <lineage>
        <taxon>Eukaryota</taxon>
        <taxon>Metazoa</taxon>
        <taxon>Ecdysozoa</taxon>
        <taxon>Arthropoda</taxon>
        <taxon>Chelicerata</taxon>
        <taxon>Arachnida</taxon>
        <taxon>Acari</taxon>
        <taxon>Acariformes</taxon>
        <taxon>Trombidiformes</taxon>
        <taxon>Prostigmata</taxon>
        <taxon>Eleutherengona</taxon>
        <taxon>Raphignathae</taxon>
        <taxon>Tetranychoidea</taxon>
        <taxon>Tetranychidae</taxon>
        <taxon>Tetranychus</taxon>
    </lineage>
</organism>
<dbReference type="HOGENOM" id="CLU_051255_0_0_1"/>
<dbReference type="Proteomes" id="UP000015104">
    <property type="component" value="Unassembled WGS sequence"/>
</dbReference>
<reference evidence="3" key="2">
    <citation type="submission" date="2015-06" db="UniProtKB">
        <authorList>
            <consortium name="EnsemblMetazoa"/>
        </authorList>
    </citation>
    <scope>IDENTIFICATION</scope>
</reference>
<evidence type="ECO:0000313" key="3">
    <source>
        <dbReference type="EnsemblMetazoa" id="tetur30g01070.1"/>
    </source>
</evidence>
<dbReference type="EMBL" id="CAEY01000867">
    <property type="status" value="NOT_ANNOTATED_CDS"/>
    <property type="molecule type" value="Genomic_DNA"/>
</dbReference>
<evidence type="ECO:0000256" key="2">
    <source>
        <dbReference type="SAM" id="MobiDB-lite"/>
    </source>
</evidence>
<accession>T1L0K8</accession>
<evidence type="ECO:0000313" key="4">
    <source>
        <dbReference type="Proteomes" id="UP000015104"/>
    </source>
</evidence>
<dbReference type="AlphaFoldDB" id="T1L0K8"/>
<feature type="coiled-coil region" evidence="1">
    <location>
        <begin position="90"/>
        <end position="145"/>
    </location>
</feature>
<protein>
    <submittedName>
        <fullName evidence="3">Uncharacterized protein</fullName>
    </submittedName>
</protein>
<feature type="region of interest" description="Disordered" evidence="2">
    <location>
        <begin position="1"/>
        <end position="32"/>
    </location>
</feature>